<evidence type="ECO:0000313" key="4">
    <source>
        <dbReference type="Proteomes" id="UP000243342"/>
    </source>
</evidence>
<dbReference type="SUPFAM" id="SSF47413">
    <property type="entry name" value="lambda repressor-like DNA-binding domains"/>
    <property type="match status" value="1"/>
</dbReference>
<evidence type="ECO:0000259" key="2">
    <source>
        <dbReference type="PROSITE" id="PS50943"/>
    </source>
</evidence>
<feature type="region of interest" description="Disordered" evidence="1">
    <location>
        <begin position="1"/>
        <end position="25"/>
    </location>
</feature>
<dbReference type="SMART" id="SM00530">
    <property type="entry name" value="HTH_XRE"/>
    <property type="match status" value="1"/>
</dbReference>
<dbReference type="CDD" id="cd00093">
    <property type="entry name" value="HTH_XRE"/>
    <property type="match status" value="1"/>
</dbReference>
<dbReference type="AlphaFoldDB" id="A0A1J7BX00"/>
<dbReference type="GO" id="GO:0003677">
    <property type="term" value="F:DNA binding"/>
    <property type="evidence" value="ECO:0007669"/>
    <property type="project" value="InterPro"/>
</dbReference>
<dbReference type="InterPro" id="IPR010982">
    <property type="entry name" value="Lambda_DNA-bd_dom_sf"/>
</dbReference>
<feature type="compositionally biased region" description="Polar residues" evidence="1">
    <location>
        <begin position="1"/>
        <end position="21"/>
    </location>
</feature>
<proteinExistence type="predicted"/>
<evidence type="ECO:0000313" key="3">
    <source>
        <dbReference type="EMBL" id="OIV38001.1"/>
    </source>
</evidence>
<comment type="caution">
    <text evidence="3">The sequence shown here is derived from an EMBL/GenBank/DDBJ whole genome shotgun (WGS) entry which is preliminary data.</text>
</comment>
<dbReference type="Proteomes" id="UP000243342">
    <property type="component" value="Unassembled WGS sequence"/>
</dbReference>
<dbReference type="STRING" id="1428644.BIV57_07960"/>
<protein>
    <recommendedName>
        <fullName evidence="2">HTH cro/C1-type domain-containing protein</fullName>
    </recommendedName>
</protein>
<dbReference type="Pfam" id="PF01381">
    <property type="entry name" value="HTH_3"/>
    <property type="match status" value="1"/>
</dbReference>
<keyword evidence="4" id="KW-1185">Reference proteome</keyword>
<evidence type="ECO:0000256" key="1">
    <source>
        <dbReference type="SAM" id="MobiDB-lite"/>
    </source>
</evidence>
<reference evidence="3 4" key="1">
    <citation type="submission" date="2016-10" db="EMBL/GenBank/DDBJ databases">
        <title>Genome sequence of Streptomyces gilvigriseus MUSC 26.</title>
        <authorList>
            <person name="Lee L.-H."/>
            <person name="Ser H.-L."/>
        </authorList>
    </citation>
    <scope>NUCLEOTIDE SEQUENCE [LARGE SCALE GENOMIC DNA]</scope>
    <source>
        <strain evidence="3 4">MUSC 26</strain>
    </source>
</reference>
<sequence length="500" mass="55264">MLPSQQPTQGPWLYSSQQQTAPPDGSQLGELLREYRDLHGLTQIQLAALVGVDQSYVSMIERNKRQVRDVGELRRFAEALGLPEDELGLAPLGFAARLTEAPATPATGPAKPQEALGEQQRWRHVRRALNSHRLELSRAAAAFYADIPRAGQSLVLAKPEWMAPTPVDLSDVSLTWINQDTPPLVTGVEPESRAVRPMSAQGRPFGRYSQAIRIVDPPRLFDNRLSYRLLEVDWSGGVADLAFGYTMYFDMFDVCEGLAHETAQGWIDAASDPNWLDAPAAALPFRKLIGDPFDLSRRPLLPSIDTLTIRLGRAGEDPSFVLHHRSSASVAIAGDTYHVMPAGVFQPSSPFPAHQSNDFNLWRNMMREYAEEFLGLPEADGNSSEPIDYQHTEPYRALSRARRSGQARAWCFGIGLDPLTLAGEILTTVVFDPDVFDELFVDMVNQNMEGTVVSTSPDRFSSGIPFTEDNVRRLLDHEPLAPAAAACLSLAWEHRGTVLG</sequence>
<dbReference type="InterPro" id="IPR001387">
    <property type="entry name" value="Cro/C1-type_HTH"/>
</dbReference>
<gene>
    <name evidence="3" type="ORF">BIV57_07960</name>
</gene>
<feature type="domain" description="HTH cro/C1-type" evidence="2">
    <location>
        <begin position="32"/>
        <end position="87"/>
    </location>
</feature>
<dbReference type="Gene3D" id="1.10.260.40">
    <property type="entry name" value="lambda repressor-like DNA-binding domains"/>
    <property type="match status" value="1"/>
</dbReference>
<dbReference type="EMBL" id="MLCF01000035">
    <property type="protein sequence ID" value="OIV38001.1"/>
    <property type="molecule type" value="Genomic_DNA"/>
</dbReference>
<name>A0A1J7BX00_9ACTN</name>
<dbReference type="PROSITE" id="PS50943">
    <property type="entry name" value="HTH_CROC1"/>
    <property type="match status" value="1"/>
</dbReference>
<organism evidence="3 4">
    <name type="scientific">Mangrovactinospora gilvigrisea</name>
    <dbReference type="NCBI Taxonomy" id="1428644"/>
    <lineage>
        <taxon>Bacteria</taxon>
        <taxon>Bacillati</taxon>
        <taxon>Actinomycetota</taxon>
        <taxon>Actinomycetes</taxon>
        <taxon>Kitasatosporales</taxon>
        <taxon>Streptomycetaceae</taxon>
        <taxon>Mangrovactinospora</taxon>
    </lineage>
</organism>
<accession>A0A1J7BX00</accession>